<name>A0A0V0GSY7_SOLCH</name>
<feature type="transmembrane region" description="Helical" evidence="1">
    <location>
        <begin position="39"/>
        <end position="67"/>
    </location>
</feature>
<protein>
    <submittedName>
        <fullName evidence="2">Putative ovule protein</fullName>
    </submittedName>
</protein>
<evidence type="ECO:0000256" key="1">
    <source>
        <dbReference type="SAM" id="Phobius"/>
    </source>
</evidence>
<feature type="non-terminal residue" evidence="2">
    <location>
        <position position="1"/>
    </location>
</feature>
<keyword evidence="1" id="KW-0472">Membrane</keyword>
<reference evidence="2" key="1">
    <citation type="submission" date="2015-12" db="EMBL/GenBank/DDBJ databases">
        <title>Gene expression during late stages of embryo sac development: a critical building block for successful pollen-pistil interactions.</title>
        <authorList>
            <person name="Liu Y."/>
            <person name="Joly V."/>
            <person name="Sabar M."/>
            <person name="Matton D.P."/>
        </authorList>
    </citation>
    <scope>NUCLEOTIDE SEQUENCE</scope>
</reference>
<keyword evidence="1" id="KW-0812">Transmembrane</keyword>
<evidence type="ECO:0000313" key="2">
    <source>
        <dbReference type="EMBL" id="JAP11034.1"/>
    </source>
</evidence>
<proteinExistence type="predicted"/>
<sequence length="68" mass="7982">FVNPNNSTEAGEWKTQKHTLKQDNFSNCQKLLDPTSYKIVCVFLFIVHMIELFIWFCTVINPAMLVFQ</sequence>
<dbReference type="EMBL" id="GEDG01032042">
    <property type="protein sequence ID" value="JAP11034.1"/>
    <property type="molecule type" value="Transcribed_RNA"/>
</dbReference>
<keyword evidence="1" id="KW-1133">Transmembrane helix</keyword>
<organism evidence="2">
    <name type="scientific">Solanum chacoense</name>
    <name type="common">Chaco potato</name>
    <dbReference type="NCBI Taxonomy" id="4108"/>
    <lineage>
        <taxon>Eukaryota</taxon>
        <taxon>Viridiplantae</taxon>
        <taxon>Streptophyta</taxon>
        <taxon>Embryophyta</taxon>
        <taxon>Tracheophyta</taxon>
        <taxon>Spermatophyta</taxon>
        <taxon>Magnoliopsida</taxon>
        <taxon>eudicotyledons</taxon>
        <taxon>Gunneridae</taxon>
        <taxon>Pentapetalae</taxon>
        <taxon>asterids</taxon>
        <taxon>lamiids</taxon>
        <taxon>Solanales</taxon>
        <taxon>Solanaceae</taxon>
        <taxon>Solanoideae</taxon>
        <taxon>Solaneae</taxon>
        <taxon>Solanum</taxon>
    </lineage>
</organism>
<dbReference type="AlphaFoldDB" id="A0A0V0GSY7"/>
<accession>A0A0V0GSY7</accession>